<dbReference type="Proteomes" id="UP000201640">
    <property type="component" value="Segment"/>
</dbReference>
<reference evidence="1 2" key="1">
    <citation type="journal article" date="2012" name="Genome Biol. Evol.">
        <title>Related Giant Viruses in Distant Locations and Different Habitats: Acanthamoeba polyphaga moumouvirus Represents a Third Lineage of the Mimiviridae That Is Close to the Megavirus Lineage.</title>
        <authorList>
            <person name="Yoosuf N."/>
            <person name="Yutin N."/>
            <person name="Colson P."/>
            <person name="Shabalina S.A."/>
            <person name="Pagnier I."/>
            <person name="Robert C."/>
            <person name="Azza S."/>
            <person name="Klose T."/>
            <person name="Wong J."/>
            <person name="Rossmann M.G."/>
            <person name="La Scola B."/>
            <person name="Raoult D."/>
            <person name="Koonin E.V."/>
        </authorList>
    </citation>
    <scope>NUCLEOTIDE SEQUENCE [LARGE SCALE GENOMIC DNA]</scope>
    <source>
        <strain evidence="1 2">M10A</strain>
    </source>
</reference>
<proteinExistence type="predicted"/>
<protein>
    <submittedName>
        <fullName evidence="1">Ankyrin repeat protein</fullName>
    </submittedName>
</protein>
<dbReference type="GeneID" id="14445337"/>
<accession>L7RBE0</accession>
<gene>
    <name evidence="1" type="ORF">Moumou_00245</name>
</gene>
<dbReference type="SUPFAM" id="SSF48403">
    <property type="entry name" value="Ankyrin repeat"/>
    <property type="match status" value="1"/>
</dbReference>
<evidence type="ECO:0000313" key="1">
    <source>
        <dbReference type="EMBL" id="AGC01789.1"/>
    </source>
</evidence>
<organism evidence="1 2">
    <name type="scientific">Acanthamoeba polyphaga moumouvirus</name>
    <dbReference type="NCBI Taxonomy" id="1269028"/>
    <lineage>
        <taxon>Viruses</taxon>
        <taxon>Varidnaviria</taxon>
        <taxon>Bamfordvirae</taxon>
        <taxon>Nucleocytoviricota</taxon>
        <taxon>Megaviricetes</taxon>
        <taxon>Imitervirales</taxon>
        <taxon>Mimiviridae</taxon>
        <taxon>Megamimivirinae</taxon>
        <taxon>Moumouvirus</taxon>
    </lineage>
</organism>
<dbReference type="RefSeq" id="YP_007354225.1">
    <property type="nucleotide sequence ID" value="NC_020104.1"/>
</dbReference>
<evidence type="ECO:0000313" key="2">
    <source>
        <dbReference type="Proteomes" id="UP000201640"/>
    </source>
</evidence>
<dbReference type="EMBL" id="JX962719">
    <property type="protein sequence ID" value="AGC01789.1"/>
    <property type="molecule type" value="Genomic_DNA"/>
</dbReference>
<dbReference type="KEGG" id="vg:14445337"/>
<name>L7RBE0_9VIRU</name>
<dbReference type="InterPro" id="IPR036770">
    <property type="entry name" value="Ankyrin_rpt-contain_sf"/>
</dbReference>
<dbReference type="OrthoDB" id="8472at10239"/>
<sequence length="644" mass="75754">MCEFSDNIIKWMFEKVFDQLTRCGLELYCTPYFNINETTFQNKKVHNIISLVTKKSVEDIKKYLTDLFFIKKFLFSKTNKKIYVAIFLNDFDEVKNLINFGYCLDKICIKLAVLNNRFDMLKYFGILKPNLLQDGELLAISAEYSYEDIYFYLRNLKLLPNISIYKSAVLGNSLNIIHDISKIIGLSKKIMEIAFQTNNTEIIKFLLNQAQEDKFIISKNFVTYPIVNNNFDIINILVENNLVNWNLELYYSALLSGNFEMVKFIESKINIDHQNKILDSSKIGRGKSSLLIHDTIYQYNNKNYFSHTMNYAIQSNNLEIVKYIYEKGYGITPSNFITAIRQASIEIIKFLTDVYKKELPFYLIHYFGLDARIKDKISKAKILLESNLLSLNPKNLTVNDFKKETIHIDMILQNNEIPEEYLMEIDYVMNYPIFFVPVTGYKLNRRLITIARILLELQKSDELFQLFSQKYNIVDSQYLIDCLYLFGDINQIKLLHNLIKLCPSQQILMEIICRQDITKILFLWNGNYLMDTITKNLFNVSVSLDNKYLSSLFSKIKSFDPELKYIIESNNIDSIYNFLCSDKNYKISKDDIKNIFKLDNLFLVNKILLISPINSLIMENIFELIDWCRECDLLEISKILEQIK</sequence>
<keyword evidence="2" id="KW-1185">Reference proteome</keyword>